<organism evidence="4 5">
    <name type="scientific">Acidipropionibacterium jensenii</name>
    <dbReference type="NCBI Taxonomy" id="1749"/>
    <lineage>
        <taxon>Bacteria</taxon>
        <taxon>Bacillati</taxon>
        <taxon>Actinomycetota</taxon>
        <taxon>Actinomycetes</taxon>
        <taxon>Propionibacteriales</taxon>
        <taxon>Propionibacteriaceae</taxon>
        <taxon>Acidipropionibacterium</taxon>
    </lineage>
</organism>
<gene>
    <name evidence="4" type="ORF">C0Z10_10525</name>
</gene>
<name>A0A3T0S1A2_9ACTN</name>
<feature type="compositionally biased region" description="Polar residues" evidence="2">
    <location>
        <begin position="1"/>
        <end position="20"/>
    </location>
</feature>
<accession>A0A3T0S1A2</accession>
<dbReference type="Gene3D" id="2.60.40.1240">
    <property type="match status" value="1"/>
</dbReference>
<feature type="region of interest" description="Disordered" evidence="2">
    <location>
        <begin position="79"/>
        <end position="128"/>
    </location>
</feature>
<keyword evidence="1" id="KW-0732">Signal</keyword>
<dbReference type="AlphaFoldDB" id="A0A3T0S1A2"/>
<protein>
    <submittedName>
        <fullName evidence="4">DUF4352 domain-containing protein</fullName>
    </submittedName>
</protein>
<evidence type="ECO:0000313" key="4">
    <source>
        <dbReference type="EMBL" id="AZZ40113.1"/>
    </source>
</evidence>
<feature type="region of interest" description="Disordered" evidence="2">
    <location>
        <begin position="1"/>
        <end position="47"/>
    </location>
</feature>
<dbReference type="InterPro" id="IPR029050">
    <property type="entry name" value="Immunoprotect_excell_Ig-like"/>
</dbReference>
<evidence type="ECO:0000256" key="1">
    <source>
        <dbReference type="ARBA" id="ARBA00022729"/>
    </source>
</evidence>
<feature type="domain" description="DUF4352" evidence="3">
    <location>
        <begin position="126"/>
        <end position="245"/>
    </location>
</feature>
<dbReference type="RefSeq" id="WP_097799341.1">
    <property type="nucleotide sequence ID" value="NZ_CP025570.1"/>
</dbReference>
<reference evidence="5" key="1">
    <citation type="submission" date="2017-12" db="EMBL/GenBank/DDBJ databases">
        <title>Whole genome sequencing of Acidipropionibacterium jensenii strains JS279 and JS280.</title>
        <authorList>
            <person name="Deptula P."/>
            <person name="Laine P."/>
            <person name="Smolander O.-P."/>
            <person name="Paulin L."/>
            <person name="Auvinen P."/>
            <person name="Varmanen P."/>
        </authorList>
    </citation>
    <scope>NUCLEOTIDE SEQUENCE [LARGE SCALE GENOMIC DNA]</scope>
    <source>
        <strain evidence="5">JS280</strain>
    </source>
</reference>
<evidence type="ECO:0000313" key="5">
    <source>
        <dbReference type="Proteomes" id="UP000285875"/>
    </source>
</evidence>
<dbReference type="Proteomes" id="UP000285875">
    <property type="component" value="Chromosome"/>
</dbReference>
<dbReference type="KEGG" id="aji:C0Z10_10525"/>
<feature type="compositionally biased region" description="Low complexity" evidence="2">
    <location>
        <begin position="79"/>
        <end position="94"/>
    </location>
</feature>
<proteinExistence type="predicted"/>
<dbReference type="Pfam" id="PF11611">
    <property type="entry name" value="DUF4352"/>
    <property type="match status" value="1"/>
</dbReference>
<dbReference type="InterPro" id="IPR029051">
    <property type="entry name" value="DUF4352"/>
</dbReference>
<feature type="compositionally biased region" description="Basic and acidic residues" evidence="2">
    <location>
        <begin position="113"/>
        <end position="124"/>
    </location>
</feature>
<evidence type="ECO:0000256" key="2">
    <source>
        <dbReference type="SAM" id="MobiDB-lite"/>
    </source>
</evidence>
<evidence type="ECO:0000259" key="3">
    <source>
        <dbReference type="Pfam" id="PF11611"/>
    </source>
</evidence>
<sequence length="251" mass="25972">MSQQNPGFSGPNQQSGQRFTGQQPGQPMPNGPYQQYQGPAFQPPRKPKKSIWKRWWMICFYVIVGAIVASRLGGGGDDNASSGAAGGSESASAAAGGGAAKAADKANAQAPSKKAEPTKEEPKKAGIGTAVKSGDLTFTVTGFRCGVTVSDPMEQLTPQGQFCKLSVTIANGGKGQATVDDSQIKISDAKGSEYSTSTDTWAVDGSIFLKKINPGNKMSGVAYFDVPKGTTPTTSTFKSSLFSGTAEVALS</sequence>
<dbReference type="EMBL" id="CP025570">
    <property type="protein sequence ID" value="AZZ40113.1"/>
    <property type="molecule type" value="Genomic_DNA"/>
</dbReference>